<dbReference type="InterPro" id="IPR000160">
    <property type="entry name" value="GGDEF_dom"/>
</dbReference>
<reference evidence="6 7" key="1">
    <citation type="submission" date="2023-01" db="EMBL/GenBank/DDBJ databases">
        <title>Novel species of the genus Vogesella isolated from rivers.</title>
        <authorList>
            <person name="Lu H."/>
        </authorList>
    </citation>
    <scope>NUCLEOTIDE SEQUENCE [LARGE SCALE GENOMIC DNA]</scope>
    <source>
        <strain evidence="6 7">DC21W</strain>
    </source>
</reference>
<sequence>MRLRPRYLLATLPLLARTGLAAERGVHLPGPWLLSAALALLAGALLWLAWRRHLHAQALQAQHRRMQNQQATLLQSLGEGVWGSDMQGRCIFVNDATLSMLGYTREELAQRNAHELVHHHYPDGRPYPEADCPVTQTMQDGQPRSCDEYLICKDGSFLPVWLTVTALCEDGRQTGVVTTFKNIRAQKAATQQIHRLNQAYAALSFTNQTIVREQDPQRLFQRICEIAVQHGGQRMAWIGRHDADGQYLQPLAVYGSGAGYLEEITVWTRPDKTESHGAASRAVMEQQPVVIPSFRALARQLLAGQPDLAEQWVQRIERFGWGATAAFPIRHGGDAQLVLAVYYGADFEFDQALVELFSEMASDIGYALDRIAMQQEQVRSRRLEETRVFLLECMSSDPPLRQGLQRVASYLQALLQRRCTFHLPDDTAALPAGCLCLPVNALDGHLLAELYIEGQADETLDPHDEHLLHSVCHLVALAIERKQAVTRLQLAASVFSHSSEGIMLTTPQGQIVDVNPAFSRITGYPREEVLGQNPSLLSSGRHDEDFYRQMWQTLRKQGLWQGEIWNRRRDGNSYPELLTVSAVYDSSGQLSHYLGVFSDISLLKQQEARLQKMAYYDALTELPNRVLLADRMQQALAHTRRSQRLLGVCYMDLDGFKPVNDRYGHQVGDQVLVALAERLRQLVHGGDTVARLGGDEFVILLTELASPAQCEHALQSLLHEMARPLQLGELRLQLTASIGATLFPYDDCDADTLLRHADQAMYQAKQQGRHRYQLFDSQQARQQRNHSEQQARVGEALAGGELCLYYQPKVNLLDGRIVGAEALLRWQHPALGVLLPGAFLPLIEDSPLIVSVGQWVIDTALAQLAMWQREGLQLTVSVNVAASQLQQPDFAAQLAHSLARYPALSPQYLELEILESAALHDMDQVSGVMQACQALGVSFALDDFGTGYSSLTYCKRLPASLLKIDQSFVHDMLDNNEDRALVAGVISLAHAFGRDVIAEGVETIAHAHALRSQGCHLGQGYGIARPMPAADLPGWAAAWPASAECHAMLQG</sequence>
<dbReference type="InterPro" id="IPR043128">
    <property type="entry name" value="Rev_trsase/Diguanyl_cyclase"/>
</dbReference>
<proteinExistence type="predicted"/>
<dbReference type="Gene3D" id="3.30.450.40">
    <property type="match status" value="1"/>
</dbReference>
<dbReference type="SMART" id="SM00091">
    <property type="entry name" value="PAS"/>
    <property type="match status" value="2"/>
</dbReference>
<name>A0ABT5IW80_9NEIS</name>
<organism evidence="6 7">
    <name type="scientific">Vogesella aquatica</name>
    <dbReference type="NCBI Taxonomy" id="2984206"/>
    <lineage>
        <taxon>Bacteria</taxon>
        <taxon>Pseudomonadati</taxon>
        <taxon>Pseudomonadota</taxon>
        <taxon>Betaproteobacteria</taxon>
        <taxon>Neisseriales</taxon>
        <taxon>Chromobacteriaceae</taxon>
        <taxon>Vogesella</taxon>
    </lineage>
</organism>
<evidence type="ECO:0000313" key="6">
    <source>
        <dbReference type="EMBL" id="MDC7715864.1"/>
    </source>
</evidence>
<keyword evidence="1" id="KW-0812">Transmembrane</keyword>
<dbReference type="InterPro" id="IPR035965">
    <property type="entry name" value="PAS-like_dom_sf"/>
</dbReference>
<dbReference type="Pfam" id="PF00563">
    <property type="entry name" value="EAL"/>
    <property type="match status" value="1"/>
</dbReference>
<dbReference type="InterPro" id="IPR029787">
    <property type="entry name" value="Nucleotide_cyclase"/>
</dbReference>
<dbReference type="Gene3D" id="3.30.70.270">
    <property type="match status" value="1"/>
</dbReference>
<keyword evidence="1" id="KW-0472">Membrane</keyword>
<dbReference type="NCBIfam" id="TIGR00254">
    <property type="entry name" value="GGDEF"/>
    <property type="match status" value="1"/>
</dbReference>
<evidence type="ECO:0000259" key="3">
    <source>
        <dbReference type="PROSITE" id="PS50113"/>
    </source>
</evidence>
<dbReference type="InterPro" id="IPR003018">
    <property type="entry name" value="GAF"/>
</dbReference>
<dbReference type="PROSITE" id="PS50887">
    <property type="entry name" value="GGDEF"/>
    <property type="match status" value="1"/>
</dbReference>
<protein>
    <submittedName>
        <fullName evidence="6">EAL domain-containing protein</fullName>
    </submittedName>
</protein>
<evidence type="ECO:0000259" key="2">
    <source>
        <dbReference type="PROSITE" id="PS50112"/>
    </source>
</evidence>
<dbReference type="Pfam" id="PF13185">
    <property type="entry name" value="GAF_2"/>
    <property type="match status" value="1"/>
</dbReference>
<dbReference type="Pfam" id="PF00990">
    <property type="entry name" value="GGDEF"/>
    <property type="match status" value="1"/>
</dbReference>
<dbReference type="CDD" id="cd01948">
    <property type="entry name" value="EAL"/>
    <property type="match status" value="1"/>
</dbReference>
<gene>
    <name evidence="6" type="ORF">PQU95_01330</name>
</gene>
<dbReference type="Proteomes" id="UP001219956">
    <property type="component" value="Unassembled WGS sequence"/>
</dbReference>
<keyword evidence="1" id="KW-1133">Transmembrane helix</keyword>
<dbReference type="NCBIfam" id="TIGR00229">
    <property type="entry name" value="sensory_box"/>
    <property type="match status" value="2"/>
</dbReference>
<evidence type="ECO:0000259" key="5">
    <source>
        <dbReference type="PROSITE" id="PS50887"/>
    </source>
</evidence>
<dbReference type="CDD" id="cd00130">
    <property type="entry name" value="PAS"/>
    <property type="match status" value="2"/>
</dbReference>
<dbReference type="CDD" id="cd01949">
    <property type="entry name" value="GGDEF"/>
    <property type="match status" value="1"/>
</dbReference>
<dbReference type="PROSITE" id="PS50112">
    <property type="entry name" value="PAS"/>
    <property type="match status" value="2"/>
</dbReference>
<feature type="domain" description="PAS" evidence="2">
    <location>
        <begin position="487"/>
        <end position="545"/>
    </location>
</feature>
<dbReference type="InterPro" id="IPR001633">
    <property type="entry name" value="EAL_dom"/>
</dbReference>
<feature type="transmembrane region" description="Helical" evidence="1">
    <location>
        <begin position="31"/>
        <end position="50"/>
    </location>
</feature>
<dbReference type="SUPFAM" id="SSF55781">
    <property type="entry name" value="GAF domain-like"/>
    <property type="match status" value="2"/>
</dbReference>
<keyword evidence="7" id="KW-1185">Reference proteome</keyword>
<dbReference type="Gene3D" id="3.30.450.20">
    <property type="entry name" value="PAS domain"/>
    <property type="match status" value="2"/>
</dbReference>
<feature type="domain" description="EAL" evidence="4">
    <location>
        <begin position="786"/>
        <end position="1040"/>
    </location>
</feature>
<dbReference type="EMBL" id="JAQQLF010000001">
    <property type="protein sequence ID" value="MDC7715864.1"/>
    <property type="molecule type" value="Genomic_DNA"/>
</dbReference>
<comment type="caution">
    <text evidence="6">The sequence shown here is derived from an EMBL/GenBank/DDBJ whole genome shotgun (WGS) entry which is preliminary data.</text>
</comment>
<dbReference type="InterPro" id="IPR029016">
    <property type="entry name" value="GAF-like_dom_sf"/>
</dbReference>
<dbReference type="Pfam" id="PF00989">
    <property type="entry name" value="PAS"/>
    <property type="match status" value="1"/>
</dbReference>
<dbReference type="SMART" id="SM00267">
    <property type="entry name" value="GGDEF"/>
    <property type="match status" value="1"/>
</dbReference>
<dbReference type="InterPro" id="IPR035919">
    <property type="entry name" value="EAL_sf"/>
</dbReference>
<dbReference type="InterPro" id="IPR001610">
    <property type="entry name" value="PAC"/>
</dbReference>
<dbReference type="InterPro" id="IPR052155">
    <property type="entry name" value="Biofilm_reg_signaling"/>
</dbReference>
<accession>A0ABT5IW80</accession>
<dbReference type="SMART" id="SM00086">
    <property type="entry name" value="PAC"/>
    <property type="match status" value="2"/>
</dbReference>
<dbReference type="SMART" id="SM00052">
    <property type="entry name" value="EAL"/>
    <property type="match status" value="1"/>
</dbReference>
<dbReference type="SUPFAM" id="SSF55785">
    <property type="entry name" value="PYP-like sensor domain (PAS domain)"/>
    <property type="match status" value="2"/>
</dbReference>
<dbReference type="PROSITE" id="PS50113">
    <property type="entry name" value="PAC"/>
    <property type="match status" value="1"/>
</dbReference>
<feature type="domain" description="GGDEF" evidence="5">
    <location>
        <begin position="644"/>
        <end position="777"/>
    </location>
</feature>
<dbReference type="SUPFAM" id="SSF55073">
    <property type="entry name" value="Nucleotide cyclase"/>
    <property type="match status" value="1"/>
</dbReference>
<evidence type="ECO:0000259" key="4">
    <source>
        <dbReference type="PROSITE" id="PS50883"/>
    </source>
</evidence>
<dbReference type="SUPFAM" id="SSF141868">
    <property type="entry name" value="EAL domain-like"/>
    <property type="match status" value="1"/>
</dbReference>
<dbReference type="RefSeq" id="WP_272750344.1">
    <property type="nucleotide sequence ID" value="NZ_JAQQLF010000001.1"/>
</dbReference>
<dbReference type="PANTHER" id="PTHR44757:SF2">
    <property type="entry name" value="BIOFILM ARCHITECTURE MAINTENANCE PROTEIN MBAA"/>
    <property type="match status" value="1"/>
</dbReference>
<evidence type="ECO:0000256" key="1">
    <source>
        <dbReference type="SAM" id="Phobius"/>
    </source>
</evidence>
<dbReference type="InterPro" id="IPR000700">
    <property type="entry name" value="PAS-assoc_C"/>
</dbReference>
<dbReference type="Pfam" id="PF13426">
    <property type="entry name" value="PAS_9"/>
    <property type="match status" value="1"/>
</dbReference>
<feature type="domain" description="PAS" evidence="2">
    <location>
        <begin position="66"/>
        <end position="118"/>
    </location>
</feature>
<dbReference type="InterPro" id="IPR000014">
    <property type="entry name" value="PAS"/>
</dbReference>
<dbReference type="Gene3D" id="3.20.20.450">
    <property type="entry name" value="EAL domain"/>
    <property type="match status" value="1"/>
</dbReference>
<dbReference type="PANTHER" id="PTHR44757">
    <property type="entry name" value="DIGUANYLATE CYCLASE DGCP"/>
    <property type="match status" value="1"/>
</dbReference>
<dbReference type="InterPro" id="IPR013767">
    <property type="entry name" value="PAS_fold"/>
</dbReference>
<dbReference type="PROSITE" id="PS50883">
    <property type="entry name" value="EAL"/>
    <property type="match status" value="1"/>
</dbReference>
<evidence type="ECO:0000313" key="7">
    <source>
        <dbReference type="Proteomes" id="UP001219956"/>
    </source>
</evidence>
<feature type="domain" description="PAC" evidence="3">
    <location>
        <begin position="560"/>
        <end position="612"/>
    </location>
</feature>